<dbReference type="GO" id="GO:0008728">
    <property type="term" value="F:GTP diphosphokinase activity"/>
    <property type="evidence" value="ECO:0007669"/>
    <property type="project" value="UniProtKB-EC"/>
</dbReference>
<evidence type="ECO:0000313" key="8">
    <source>
        <dbReference type="Proteomes" id="UP001417504"/>
    </source>
</evidence>
<dbReference type="Proteomes" id="UP001417504">
    <property type="component" value="Unassembled WGS sequence"/>
</dbReference>
<dbReference type="InterPro" id="IPR043519">
    <property type="entry name" value="NT_sf"/>
</dbReference>
<dbReference type="SMART" id="SM00471">
    <property type="entry name" value="HDc"/>
    <property type="match status" value="1"/>
</dbReference>
<keyword evidence="4" id="KW-0342">GTP-binding</keyword>
<dbReference type="PROSITE" id="PS51831">
    <property type="entry name" value="HD"/>
    <property type="match status" value="1"/>
</dbReference>
<gene>
    <name evidence="7" type="ORF">Sjap_011898</name>
</gene>
<sequence length="733" mass="81152">MAIPTIALYASSPSSFCSTAHPCAINASSDHEWSPNRIASASALASSPGSSTKTTVGGLSILFSTPSVRSHGDDLVSLWTERGEDLLGSSYSYSSMSSLSNSIKCRDQSPVSVFQGPVSCSSAGVGPSWSSPMRVLRERNGELRVSASFGANKDVLFNGLVRNALGSCIDHESLSSDVSISIAEIDGDSSNGDISDELTFSMEDNCDPNAKELLLGAQLLYKVFSEDVVVKAFYEAERAHRGQMRASGDPYLLHCVQTAILLAKIGANSTVVAAGLLHDTLDDSSTSYDYIYRLFGEGVADLVEGVSKLSLLSKLARENNTASKTVEADRLHTMFLAMADARAVLIKLADRLHNMMTLSALPSSKQQRFAKETLEIFVPLANRLGISSWKEQLENLCFKHLNPDEHEELSSKLARAFNNTIMTSAVDKLRKALEDGDVSCHSLSGRHKSLFSIHRKMTKKKLTVDQIHDIHGLRLIVENQENCYKALDIVHQLWPEVPGRLKDYITHPKFNGYQSLHTVVIGEDMAPFEVQIRTKDMHLQAEIGFAAHWRYKEGDVEYSSFVLQMVEWARWVVTWQCETMGKDCSASFGTSDSVRPPCPFPHHSEDCPYSYMPQLEQDGPVIIVMMENEKMSVEEFPPNSTLTDLLHRVGHGSSRWSQYRFPVKEELRPRINHEPMNDLSCKLKMGDVVQLTPALPDKSLTRYREEIQRMYERGLTVHGATGVATASGTGWRS</sequence>
<dbReference type="Gene3D" id="1.10.3210.10">
    <property type="entry name" value="Hypothetical protein af1432"/>
    <property type="match status" value="1"/>
</dbReference>
<dbReference type="SMART" id="SM00954">
    <property type="entry name" value="RelA_SpoT"/>
    <property type="match status" value="1"/>
</dbReference>
<keyword evidence="4" id="KW-0547">Nucleotide-binding</keyword>
<keyword evidence="8" id="KW-1185">Reference proteome</keyword>
<evidence type="ECO:0000256" key="2">
    <source>
        <dbReference type="ARBA" id="ARBA00013251"/>
    </source>
</evidence>
<dbReference type="PANTHER" id="PTHR21262">
    <property type="entry name" value="GUANOSINE-3',5'-BIS DIPHOSPHATE 3'-PYROPHOSPHOHYDROLASE"/>
    <property type="match status" value="1"/>
</dbReference>
<evidence type="ECO:0000256" key="3">
    <source>
        <dbReference type="ARBA" id="ARBA00023016"/>
    </source>
</evidence>
<dbReference type="FunFam" id="1.10.3210.10:FF:000001">
    <property type="entry name" value="GTP pyrophosphokinase RelA"/>
    <property type="match status" value="1"/>
</dbReference>
<dbReference type="SUPFAM" id="SSF81301">
    <property type="entry name" value="Nucleotidyltransferase"/>
    <property type="match status" value="1"/>
</dbReference>
<accession>A0AAP0P8H0</accession>
<organism evidence="7 8">
    <name type="scientific">Stephania japonica</name>
    <dbReference type="NCBI Taxonomy" id="461633"/>
    <lineage>
        <taxon>Eukaryota</taxon>
        <taxon>Viridiplantae</taxon>
        <taxon>Streptophyta</taxon>
        <taxon>Embryophyta</taxon>
        <taxon>Tracheophyta</taxon>
        <taxon>Spermatophyta</taxon>
        <taxon>Magnoliopsida</taxon>
        <taxon>Ranunculales</taxon>
        <taxon>Menispermaceae</taxon>
        <taxon>Menispermoideae</taxon>
        <taxon>Cissampelideae</taxon>
        <taxon>Stephania</taxon>
    </lineage>
</organism>
<feature type="domain" description="HD" evidence="6">
    <location>
        <begin position="251"/>
        <end position="355"/>
    </location>
</feature>
<dbReference type="EC" id="2.7.6.5" evidence="2"/>
<dbReference type="CDD" id="cd00077">
    <property type="entry name" value="HDc"/>
    <property type="match status" value="1"/>
</dbReference>
<evidence type="ECO:0000313" key="7">
    <source>
        <dbReference type="EMBL" id="KAK9131411.1"/>
    </source>
</evidence>
<dbReference type="PROSITE" id="PS50889">
    <property type="entry name" value="S4"/>
    <property type="match status" value="1"/>
</dbReference>
<evidence type="ECO:0000256" key="5">
    <source>
        <dbReference type="PROSITE-ProRule" id="PRU00182"/>
    </source>
</evidence>
<dbReference type="AlphaFoldDB" id="A0AAP0P8H0"/>
<dbReference type="CDD" id="cd05399">
    <property type="entry name" value="NT_Rel-Spo_like"/>
    <property type="match status" value="1"/>
</dbReference>
<comment type="similarity">
    <text evidence="1">Belongs to the RelA/SpoT family.</text>
</comment>
<dbReference type="SUPFAM" id="SSF109604">
    <property type="entry name" value="HD-domain/PDEase-like"/>
    <property type="match status" value="1"/>
</dbReference>
<dbReference type="Pfam" id="PF13328">
    <property type="entry name" value="HD_4"/>
    <property type="match status" value="1"/>
</dbReference>
<keyword evidence="5" id="KW-0694">RNA-binding</keyword>
<evidence type="ECO:0000259" key="6">
    <source>
        <dbReference type="PROSITE" id="PS51831"/>
    </source>
</evidence>
<dbReference type="InterPro" id="IPR003607">
    <property type="entry name" value="HD/PDEase_dom"/>
</dbReference>
<dbReference type="GO" id="GO:0003723">
    <property type="term" value="F:RNA binding"/>
    <property type="evidence" value="ECO:0007669"/>
    <property type="project" value="UniProtKB-KW"/>
</dbReference>
<dbReference type="Gene3D" id="3.30.460.10">
    <property type="entry name" value="Beta Polymerase, domain 2"/>
    <property type="match status" value="1"/>
</dbReference>
<proteinExistence type="inferred from homology"/>
<dbReference type="GO" id="GO:0009507">
    <property type="term" value="C:chloroplast"/>
    <property type="evidence" value="ECO:0007669"/>
    <property type="project" value="TreeGrafter"/>
</dbReference>
<protein>
    <recommendedName>
        <fullName evidence="2">GTP diphosphokinase</fullName>
        <ecNumber evidence="2">2.7.6.5</ecNumber>
    </recommendedName>
</protein>
<keyword evidence="3" id="KW-0346">Stress response</keyword>
<name>A0AAP0P8H0_9MAGN</name>
<evidence type="ECO:0000256" key="1">
    <source>
        <dbReference type="ARBA" id="ARBA00007476"/>
    </source>
</evidence>
<evidence type="ECO:0000256" key="4">
    <source>
        <dbReference type="ARBA" id="ARBA00023134"/>
    </source>
</evidence>
<comment type="caution">
    <text evidence="7">The sequence shown here is derived from an EMBL/GenBank/DDBJ whole genome shotgun (WGS) entry which is preliminary data.</text>
</comment>
<dbReference type="GO" id="GO:0005525">
    <property type="term" value="F:GTP binding"/>
    <property type="evidence" value="ECO:0007669"/>
    <property type="project" value="UniProtKB-KW"/>
</dbReference>
<dbReference type="EMBL" id="JBBNAE010000004">
    <property type="protein sequence ID" value="KAK9131411.1"/>
    <property type="molecule type" value="Genomic_DNA"/>
</dbReference>
<reference evidence="7 8" key="1">
    <citation type="submission" date="2024-01" db="EMBL/GenBank/DDBJ databases">
        <title>Genome assemblies of Stephania.</title>
        <authorList>
            <person name="Yang L."/>
        </authorList>
    </citation>
    <scope>NUCLEOTIDE SEQUENCE [LARGE SCALE GENOMIC DNA]</scope>
    <source>
        <strain evidence="7">QJT</strain>
        <tissue evidence="7">Leaf</tissue>
    </source>
</reference>
<dbReference type="FunFam" id="3.30.460.10:FF:000001">
    <property type="entry name" value="GTP pyrophosphokinase RelA"/>
    <property type="match status" value="1"/>
</dbReference>
<dbReference type="InterPro" id="IPR006674">
    <property type="entry name" value="HD_domain"/>
</dbReference>
<dbReference type="InterPro" id="IPR007685">
    <property type="entry name" value="RelA_SpoT"/>
</dbReference>
<dbReference type="GO" id="GO:0015969">
    <property type="term" value="P:guanosine tetraphosphate metabolic process"/>
    <property type="evidence" value="ECO:0007669"/>
    <property type="project" value="InterPro"/>
</dbReference>
<dbReference type="PANTHER" id="PTHR21262:SF0">
    <property type="entry name" value="GTP DIPHOSPHOKINASE RSH3, CHLOROPLASTIC-RELATED"/>
    <property type="match status" value="1"/>
</dbReference>
<dbReference type="Pfam" id="PF04607">
    <property type="entry name" value="RelA_SpoT"/>
    <property type="match status" value="1"/>
</dbReference>